<gene>
    <name evidence="1" type="ORF">MRB53_025401</name>
</gene>
<evidence type="ECO:0000313" key="1">
    <source>
        <dbReference type="EMBL" id="KAJ8632065.1"/>
    </source>
</evidence>
<name>A0ACC2LFF7_PERAE</name>
<dbReference type="EMBL" id="CM056816">
    <property type="protein sequence ID" value="KAJ8632065.1"/>
    <property type="molecule type" value="Genomic_DNA"/>
</dbReference>
<organism evidence="1 2">
    <name type="scientific">Persea americana</name>
    <name type="common">Avocado</name>
    <dbReference type="NCBI Taxonomy" id="3435"/>
    <lineage>
        <taxon>Eukaryota</taxon>
        <taxon>Viridiplantae</taxon>
        <taxon>Streptophyta</taxon>
        <taxon>Embryophyta</taxon>
        <taxon>Tracheophyta</taxon>
        <taxon>Spermatophyta</taxon>
        <taxon>Magnoliopsida</taxon>
        <taxon>Magnoliidae</taxon>
        <taxon>Laurales</taxon>
        <taxon>Lauraceae</taxon>
        <taxon>Persea</taxon>
    </lineage>
</organism>
<accession>A0ACC2LFF7</accession>
<keyword evidence="2" id="KW-1185">Reference proteome</keyword>
<protein>
    <submittedName>
        <fullName evidence="1">Uncharacterized protein</fullName>
    </submittedName>
</protein>
<proteinExistence type="predicted"/>
<dbReference type="Proteomes" id="UP001234297">
    <property type="component" value="Chromosome 8"/>
</dbReference>
<comment type="caution">
    <text evidence="1">The sequence shown here is derived from an EMBL/GenBank/DDBJ whole genome shotgun (WGS) entry which is preliminary data.</text>
</comment>
<reference evidence="1 2" key="1">
    <citation type="journal article" date="2022" name="Hortic Res">
        <title>A haplotype resolved chromosomal level avocado genome allows analysis of novel avocado genes.</title>
        <authorList>
            <person name="Nath O."/>
            <person name="Fletcher S.J."/>
            <person name="Hayward A."/>
            <person name="Shaw L.M."/>
            <person name="Masouleh A.K."/>
            <person name="Furtado A."/>
            <person name="Henry R.J."/>
            <person name="Mitter N."/>
        </authorList>
    </citation>
    <scope>NUCLEOTIDE SEQUENCE [LARGE SCALE GENOMIC DNA]</scope>
    <source>
        <strain evidence="2">cv. Hass</strain>
    </source>
</reference>
<evidence type="ECO:0000313" key="2">
    <source>
        <dbReference type="Proteomes" id="UP001234297"/>
    </source>
</evidence>
<sequence>MGGMPLPPGFRFHPTDEELVGYYLKRKEDGVEIELEVIPVIDLYKSNPWELPDKSFLPKRDMEWFFFCPRDRKYPNGSRTNRATAAGYWKATGKDRKIVCHSAVTGLRKTLVFYCGRAPSGDRTDWVMHEYRLCGDSSQESSGFEGAFSLCRVIKRSEQGLKIGAFPGECKTKSVVSSIKKGVTPRILKSKASRTSEGSPSHSSNLFDGSNDSTPIKSPSQIESTMEVEPTVTQSHYASSWMTHDLVPDSSEVFPQEGHHATECLPHNEFQNSLTEWESCNPIVSLFPSYSMGEDNLIDELSLMGCMSPYPKPMADDGVFSNEDTQVQSRIWAECPRDINPMSDGFEAWNSTISPPICRQGSGDSSSGEMISNGVFVMFRLGSCIENVVGVLVVGAKEESWLSFDCGIEILQGLKEMIGE</sequence>